<dbReference type="Pfam" id="PF12697">
    <property type="entry name" value="Abhydrolase_6"/>
    <property type="match status" value="1"/>
</dbReference>
<evidence type="ECO:0000313" key="4">
    <source>
        <dbReference type="Proteomes" id="UP000053095"/>
    </source>
</evidence>
<dbReference type="InterPro" id="IPR000073">
    <property type="entry name" value="AB_hydrolase_1"/>
</dbReference>
<proteinExistence type="inferred from homology"/>
<feature type="domain" description="AB hydrolase-1" evidence="2">
    <location>
        <begin position="35"/>
        <end position="280"/>
    </location>
</feature>
<dbReference type="AlphaFoldDB" id="A0A478EAB6"/>
<dbReference type="Gene3D" id="3.40.50.1820">
    <property type="entry name" value="alpha/beta hydrolase"/>
    <property type="match status" value="1"/>
</dbReference>
<dbReference type="PANTHER" id="PTHR47751:SF2">
    <property type="entry name" value="DLTD N-TERMINAL DOMAIN PROTEIN (AFU_ORTHOLOGUE AFUA_8G00380)-RELATED"/>
    <property type="match status" value="1"/>
</dbReference>
<evidence type="ECO:0000256" key="1">
    <source>
        <dbReference type="ARBA" id="ARBA00029464"/>
    </source>
</evidence>
<name>A0A478EAB6_TALPI</name>
<evidence type="ECO:0000259" key="2">
    <source>
        <dbReference type="Pfam" id="PF12697"/>
    </source>
</evidence>
<dbReference type="EMBL" id="DF933840">
    <property type="protein sequence ID" value="GAM42252.1"/>
    <property type="molecule type" value="Genomic_DNA"/>
</dbReference>
<protein>
    <recommendedName>
        <fullName evidence="2">AB hydrolase-1 domain-containing protein</fullName>
    </recommendedName>
</protein>
<sequence>MATARREIEFPTLDQVTLKGWFYGVQGDVKRPCIIMASGLAGVKEQFLPDFAERFLAAGYTVLLYDHRNWGSSGGLPRNETDPIQQARDFSDAFDYAASLPEVDANRVVFWGSSMGGGVVLHAAAMDKRIAAVVAQVPFVSGEGVAPAFAPLLPRIYSDRRKLKAGQSPSLVPIFASSSQAAQTYYPEIVIHDKNLVPFLKCLEERNLPWNPNVTAQTCLNLIGFEPKAFIHRIAPTPVLVVVADDDVPAQTSHQLSAYAAAREPKQIIILQKSGHFDQYFGEAFEKNIAAQLKFLEQVFSSELSEF</sequence>
<dbReference type="PANTHER" id="PTHR47751">
    <property type="entry name" value="SUPERFAMILY HYDROLASE, PUTATIVE (AFU_ORTHOLOGUE AFUA_2G16580)-RELATED"/>
    <property type="match status" value="1"/>
</dbReference>
<dbReference type="Gene3D" id="1.10.10.800">
    <property type="match status" value="1"/>
</dbReference>
<dbReference type="Proteomes" id="UP000053095">
    <property type="component" value="Unassembled WGS sequence"/>
</dbReference>
<organism evidence="3 4">
    <name type="scientific">Talaromyces pinophilus</name>
    <name type="common">Penicillium pinophilum</name>
    <dbReference type="NCBI Taxonomy" id="128442"/>
    <lineage>
        <taxon>Eukaryota</taxon>
        <taxon>Fungi</taxon>
        <taxon>Dikarya</taxon>
        <taxon>Ascomycota</taxon>
        <taxon>Pezizomycotina</taxon>
        <taxon>Eurotiomycetes</taxon>
        <taxon>Eurotiomycetidae</taxon>
        <taxon>Eurotiales</taxon>
        <taxon>Trichocomaceae</taxon>
        <taxon>Talaromyces</taxon>
        <taxon>Talaromyces sect. Talaromyces</taxon>
    </lineage>
</organism>
<keyword evidence="4" id="KW-1185">Reference proteome</keyword>
<dbReference type="InterPro" id="IPR029058">
    <property type="entry name" value="AB_hydrolase_fold"/>
</dbReference>
<dbReference type="SUPFAM" id="SSF53474">
    <property type="entry name" value="alpha/beta-Hydrolases"/>
    <property type="match status" value="1"/>
</dbReference>
<dbReference type="InterPro" id="IPR051411">
    <property type="entry name" value="Polyketide_trans_af380"/>
</dbReference>
<accession>A0A478EAB6</accession>
<comment type="similarity">
    <text evidence="1">Belongs to the polyketide transferase af380 family.</text>
</comment>
<reference evidence="4" key="1">
    <citation type="journal article" date="2015" name="Genome Announc.">
        <title>Draft genome sequence of Talaromyces cellulolyticus strain Y-94, a source of lignocellulosic biomass-degrading enzymes.</title>
        <authorList>
            <person name="Fujii T."/>
            <person name="Koike H."/>
            <person name="Sawayama S."/>
            <person name="Yano S."/>
            <person name="Inoue H."/>
        </authorList>
    </citation>
    <scope>NUCLEOTIDE SEQUENCE [LARGE SCALE GENOMIC DNA]</scope>
    <source>
        <strain evidence="4">Y-94</strain>
    </source>
</reference>
<gene>
    <name evidence="3" type="ORF">TCE0_044f16041</name>
</gene>
<evidence type="ECO:0000313" key="3">
    <source>
        <dbReference type="EMBL" id="GAM42252.1"/>
    </source>
</evidence>